<dbReference type="OrthoDB" id="9811389at2"/>
<sequence>MRNSIPTAALSEFVNEVAGDPEEGIMSYGIEIDWESGTRARSSTKPMLVGPHKVSRSFTWKADEPRQLMGNNHGPNPQELLLSGLGSCMMVAFVAGATAEGIQLESVKIDFDGELDLRGFMGLATNTPVGFPEIRYTMHVTGDGTPEQFEALHEKAVKHSPNAQTIINPVALSGEIIITEIED</sequence>
<dbReference type="RefSeq" id="WP_090218898.1">
    <property type="nucleotide sequence ID" value="NZ_CANLDO010000006.1"/>
</dbReference>
<dbReference type="Pfam" id="PF02566">
    <property type="entry name" value="OsmC"/>
    <property type="match status" value="1"/>
</dbReference>
<name>A0A1G5QWL8_9RHOB</name>
<keyword evidence="2" id="KW-1185">Reference proteome</keyword>
<dbReference type="Gene3D" id="3.30.300.20">
    <property type="match status" value="1"/>
</dbReference>
<dbReference type="AlphaFoldDB" id="A0A1G5QWL8"/>
<organism evidence="1 2">
    <name type="scientific">Epibacterium ulvae</name>
    <dbReference type="NCBI Taxonomy" id="1156985"/>
    <lineage>
        <taxon>Bacteria</taxon>
        <taxon>Pseudomonadati</taxon>
        <taxon>Pseudomonadota</taxon>
        <taxon>Alphaproteobacteria</taxon>
        <taxon>Rhodobacterales</taxon>
        <taxon>Roseobacteraceae</taxon>
        <taxon>Epibacterium</taxon>
    </lineage>
</organism>
<dbReference type="STRING" id="1156985.SAMN04488118_10669"/>
<dbReference type="InterPro" id="IPR015946">
    <property type="entry name" value="KH_dom-like_a/b"/>
</dbReference>
<dbReference type="InterPro" id="IPR036102">
    <property type="entry name" value="OsmC/Ohrsf"/>
</dbReference>
<dbReference type="InterPro" id="IPR003718">
    <property type="entry name" value="OsmC/Ohr_fam"/>
</dbReference>
<protein>
    <submittedName>
        <fullName evidence="1">OsmC-like protein</fullName>
    </submittedName>
</protein>
<dbReference type="SUPFAM" id="SSF82784">
    <property type="entry name" value="OsmC-like"/>
    <property type="match status" value="1"/>
</dbReference>
<gene>
    <name evidence="1" type="ORF">SAMN04488118_10669</name>
</gene>
<dbReference type="Proteomes" id="UP000198767">
    <property type="component" value="Unassembled WGS sequence"/>
</dbReference>
<evidence type="ECO:0000313" key="2">
    <source>
        <dbReference type="Proteomes" id="UP000198767"/>
    </source>
</evidence>
<evidence type="ECO:0000313" key="1">
    <source>
        <dbReference type="EMBL" id="SCZ65641.1"/>
    </source>
</evidence>
<reference evidence="1 2" key="1">
    <citation type="submission" date="2016-10" db="EMBL/GenBank/DDBJ databases">
        <authorList>
            <person name="de Groot N.N."/>
        </authorList>
    </citation>
    <scope>NUCLEOTIDE SEQUENCE [LARGE SCALE GENOMIC DNA]</scope>
    <source>
        <strain evidence="1 2">U95</strain>
    </source>
</reference>
<accession>A0A1G5QWL8</accession>
<dbReference type="PANTHER" id="PTHR35368">
    <property type="entry name" value="HYDROPEROXIDE REDUCTASE"/>
    <property type="match status" value="1"/>
</dbReference>
<dbReference type="EMBL" id="FMWG01000006">
    <property type="protein sequence ID" value="SCZ65641.1"/>
    <property type="molecule type" value="Genomic_DNA"/>
</dbReference>
<proteinExistence type="predicted"/>
<dbReference type="PANTHER" id="PTHR35368:SF1">
    <property type="entry name" value="HYDROPEROXIDE REDUCTASE"/>
    <property type="match status" value="1"/>
</dbReference>
<dbReference type="InterPro" id="IPR052924">
    <property type="entry name" value="OsmC/Ohr_hydroprdx_reductase"/>
</dbReference>